<dbReference type="OrthoDB" id="3486780at2759"/>
<gene>
    <name evidence="2" type="ORF">IFR04_001863</name>
</gene>
<comment type="caution">
    <text evidence="2">The sequence shown here is derived from an EMBL/GenBank/DDBJ whole genome shotgun (WGS) entry which is preliminary data.</text>
</comment>
<accession>A0A8H8BVE7</accession>
<dbReference type="Proteomes" id="UP000664132">
    <property type="component" value="Unassembled WGS sequence"/>
</dbReference>
<proteinExistence type="predicted"/>
<protein>
    <submittedName>
        <fullName evidence="2">Uncharacterized protein</fullName>
    </submittedName>
</protein>
<sequence length="146" mass="16600">MAELSREDPNILQPFHPSNPFADYPTTPPPAYNFHIRDPEAGLPPCFQSQHNYPHNAPITPLKTVATNITYRSSSNLMNYPRNTSTNKYYNQKKYNRRRIICFCMATVVIIIIPLVVFGTVFHWGRGNSFCVRWSDGSTSGDCDGN</sequence>
<dbReference type="AlphaFoldDB" id="A0A8H8BVE7"/>
<organism evidence="2 3">
    <name type="scientific">Cadophora malorum</name>
    <dbReference type="NCBI Taxonomy" id="108018"/>
    <lineage>
        <taxon>Eukaryota</taxon>
        <taxon>Fungi</taxon>
        <taxon>Dikarya</taxon>
        <taxon>Ascomycota</taxon>
        <taxon>Pezizomycotina</taxon>
        <taxon>Leotiomycetes</taxon>
        <taxon>Helotiales</taxon>
        <taxon>Ploettnerulaceae</taxon>
        <taxon>Cadophora</taxon>
    </lineage>
</organism>
<feature type="transmembrane region" description="Helical" evidence="1">
    <location>
        <begin position="100"/>
        <end position="124"/>
    </location>
</feature>
<evidence type="ECO:0000313" key="2">
    <source>
        <dbReference type="EMBL" id="KAG4425093.1"/>
    </source>
</evidence>
<keyword evidence="3" id="KW-1185">Reference proteome</keyword>
<evidence type="ECO:0000256" key="1">
    <source>
        <dbReference type="SAM" id="Phobius"/>
    </source>
</evidence>
<name>A0A8H8BVE7_9HELO</name>
<keyword evidence="1" id="KW-1133">Transmembrane helix</keyword>
<reference evidence="2" key="1">
    <citation type="submission" date="2021-02" db="EMBL/GenBank/DDBJ databases">
        <title>Genome sequence Cadophora malorum strain M34.</title>
        <authorList>
            <person name="Stefanovic E."/>
            <person name="Vu D."/>
            <person name="Scully C."/>
            <person name="Dijksterhuis J."/>
            <person name="Roader J."/>
            <person name="Houbraken J."/>
        </authorList>
    </citation>
    <scope>NUCLEOTIDE SEQUENCE</scope>
    <source>
        <strain evidence="2">M34</strain>
    </source>
</reference>
<evidence type="ECO:0000313" key="3">
    <source>
        <dbReference type="Proteomes" id="UP000664132"/>
    </source>
</evidence>
<dbReference type="EMBL" id="JAFJYH010000014">
    <property type="protein sequence ID" value="KAG4425093.1"/>
    <property type="molecule type" value="Genomic_DNA"/>
</dbReference>
<keyword evidence="1" id="KW-0472">Membrane</keyword>
<keyword evidence="1" id="KW-0812">Transmembrane</keyword>